<comment type="caution">
    <text evidence="2">The sequence shown here is derived from an EMBL/GenBank/DDBJ whole genome shotgun (WGS) entry which is preliminary data.</text>
</comment>
<evidence type="ECO:0000313" key="3">
    <source>
        <dbReference type="Proteomes" id="UP000829720"/>
    </source>
</evidence>
<proteinExistence type="predicted"/>
<dbReference type="AlphaFoldDB" id="A0A8T3D5I8"/>
<evidence type="ECO:0000256" key="1">
    <source>
        <dbReference type="SAM" id="MobiDB-lite"/>
    </source>
</evidence>
<name>A0A8T3D5I8_9TELE</name>
<accession>A0A8T3D5I8</accession>
<dbReference type="Proteomes" id="UP000829720">
    <property type="component" value="Unassembled WGS sequence"/>
</dbReference>
<feature type="compositionally biased region" description="Polar residues" evidence="1">
    <location>
        <begin position="29"/>
        <end position="41"/>
    </location>
</feature>
<feature type="compositionally biased region" description="Acidic residues" evidence="1">
    <location>
        <begin position="14"/>
        <end position="24"/>
    </location>
</feature>
<sequence length="139" mass="14551">MTDTTGSSGHDIFEECQDSEDEGFEGSVPSLSIGTDGSSLIEQDKLTVNGRNSPDAPMWDTTVELALVGHTPSPPITQQTATGTGRGGPEGMQPGQTIRVPMARSWAMDDPERIGLQGEEPASDTSVSVFSCAIHCKGA</sequence>
<feature type="region of interest" description="Disordered" evidence="1">
    <location>
        <begin position="69"/>
        <end position="96"/>
    </location>
</feature>
<protein>
    <submittedName>
        <fullName evidence="2">Uncharacterized protein</fullName>
    </submittedName>
</protein>
<gene>
    <name evidence="2" type="ORF">AGOR_G00157920</name>
</gene>
<dbReference type="EMBL" id="JAERUA010000014">
    <property type="protein sequence ID" value="KAI1890857.1"/>
    <property type="molecule type" value="Genomic_DNA"/>
</dbReference>
<feature type="region of interest" description="Disordered" evidence="1">
    <location>
        <begin position="1"/>
        <end position="57"/>
    </location>
</feature>
<organism evidence="2 3">
    <name type="scientific">Albula goreensis</name>
    <dbReference type="NCBI Taxonomy" id="1534307"/>
    <lineage>
        <taxon>Eukaryota</taxon>
        <taxon>Metazoa</taxon>
        <taxon>Chordata</taxon>
        <taxon>Craniata</taxon>
        <taxon>Vertebrata</taxon>
        <taxon>Euteleostomi</taxon>
        <taxon>Actinopterygii</taxon>
        <taxon>Neopterygii</taxon>
        <taxon>Teleostei</taxon>
        <taxon>Albuliformes</taxon>
        <taxon>Albulidae</taxon>
        <taxon>Albula</taxon>
    </lineage>
</organism>
<evidence type="ECO:0000313" key="2">
    <source>
        <dbReference type="EMBL" id="KAI1890857.1"/>
    </source>
</evidence>
<reference evidence="2" key="1">
    <citation type="submission" date="2021-01" db="EMBL/GenBank/DDBJ databases">
        <authorList>
            <person name="Zahm M."/>
            <person name="Roques C."/>
            <person name="Cabau C."/>
            <person name="Klopp C."/>
            <person name="Donnadieu C."/>
            <person name="Jouanno E."/>
            <person name="Lampietro C."/>
            <person name="Louis A."/>
            <person name="Herpin A."/>
            <person name="Echchiki A."/>
            <person name="Berthelot C."/>
            <person name="Parey E."/>
            <person name="Roest-Crollius H."/>
            <person name="Braasch I."/>
            <person name="Postlethwait J."/>
            <person name="Bobe J."/>
            <person name="Montfort J."/>
            <person name="Bouchez O."/>
            <person name="Begum T."/>
            <person name="Mejri S."/>
            <person name="Adams A."/>
            <person name="Chen W.-J."/>
            <person name="Guiguen Y."/>
        </authorList>
    </citation>
    <scope>NUCLEOTIDE SEQUENCE</scope>
    <source>
        <tissue evidence="2">Blood</tissue>
    </source>
</reference>
<keyword evidence="3" id="KW-1185">Reference proteome</keyword>